<comment type="caution">
    <text evidence="2">The sequence shown here is derived from an EMBL/GenBank/DDBJ whole genome shotgun (WGS) entry which is preliminary data.</text>
</comment>
<evidence type="ECO:0000313" key="2">
    <source>
        <dbReference type="EMBL" id="KAL3273326.1"/>
    </source>
</evidence>
<feature type="compositionally biased region" description="Basic and acidic residues" evidence="1">
    <location>
        <begin position="237"/>
        <end position="253"/>
    </location>
</feature>
<dbReference type="Proteomes" id="UP001516400">
    <property type="component" value="Unassembled WGS sequence"/>
</dbReference>
<protein>
    <submittedName>
        <fullName evidence="2">Uncharacterized protein</fullName>
    </submittedName>
</protein>
<gene>
    <name evidence="2" type="ORF">HHI36_014775</name>
</gene>
<feature type="region of interest" description="Disordered" evidence="1">
    <location>
        <begin position="1266"/>
        <end position="1290"/>
    </location>
</feature>
<sequence>MKSTRTHVMRKLSISISNHIKNSAPAQPKEKLPVNRRGNIPNSLPEDIKSTSSAHVKEKLTLNVEKKLPNSITEDTKNATSTNVKINQPFDIKDTLPDSISNGIKTTNLAHVKKKLPMHTEKKLQQSISRNRKNPISICSNENQTESSSTKDNDLVRSKINDDKTFVGISEDCLKQQKHEGKDVEVRQLKKRKNTSKYFDEDVMLGVQMKKRSHIKTNDVQQMDQENEEGIEILEIKANKQREKPKTEEKTEEQPIQQKVAGLRPNKEVISDDVNSHQEFDEQQLKVHDQNIVAITSGNVPEDEAEMKTVNVIKENIVIENVIEQINITIEITEKNNVGDKVTDLEPANKMDLALPSIQNDLEQHDLSIKLEEKLAKPSLKAEESREIKYVDKEKLGHEISDPKKDMCNVPIIEVGKCTPCTSVGRNCSKIPKSIYPVLSKDNNSKIKKEYIKLCQCINGETNTEQNHFIGKPEKRQDKQEGQILHCKNCKSCNEKVETNVFTSTKKMVDDKKEDNKCKRSCFTRKRGLKKPSISIPCKRHILQPKDNEISWNINEHTYKSQRSSSTYKSCKEKGISLCSMSSRAELASTLQEIMTYKGKNWPSTKSLISETRNSQIYHCHTANNTENIDKSSKLFQRKRCTQSQTGGTLEQDMIASYVASCSTNPERRHSQQFIIQTLLYHFAGYEHNKECTSRRRQRFAEKPRVEIKKRSTNSLKQYISMRSIQVQVGPICSLKCEGAQTVTTFVITDTNAEQEIVPSLEAHGRINYICGPDVPGIRTKIAMNLNQLPSYTGCSECSSDLKNIESSSKSSGECEPPICSYFRNENHYIEEVDCTKPCCSVLKKDKYVFITVTPVQTEPYEPNYFIIVTSPNNVNKNMEEEIKPTKDKRKPGKLSKKLDVPSKLKESLDHSKKAMFSVETLKSRELFKLVNKQPSLLRVAGIAESTHGSSVDLPCITAQQHLEILKEFELACIQGDEFKSLQDNCCGPDSCENFIESRIPPKDECVECCFSKEKNSTRTVACGSHNCILQKEVDEERFEDAYSNLSTMNSNHKKPHKITKNIRCGPEICSFMMPPAEINLFGINLCTSTQTDDLLSNRISFNSPNVIMVTLGCDAFTMDSTNVTESEMDCCDLRKCKNSFEKGESDRRECMERKICGTDLCTNAREKLEGICFTDGVDLCDSCTIKADILCDPYIRSMNNKDRLLEDSFNDPSLCRSIGGSEADQCDPVIRENQYYDTESADVISKENEDKSEACGDKDCPEKTNKDYIGGSTDFSEGDNEGKKDEREDVVCSRKHVTTKLDQNDLFALELAVNRFIKAKPESINEK</sequence>
<feature type="region of interest" description="Disordered" evidence="1">
    <location>
        <begin position="16"/>
        <end position="52"/>
    </location>
</feature>
<name>A0ABD2N4U2_9CUCU</name>
<feature type="region of interest" description="Disordered" evidence="1">
    <location>
        <begin position="118"/>
        <end position="153"/>
    </location>
</feature>
<reference evidence="2 3" key="1">
    <citation type="journal article" date="2021" name="BMC Biol.">
        <title>Horizontally acquired antibacterial genes associated with adaptive radiation of ladybird beetles.</title>
        <authorList>
            <person name="Li H.S."/>
            <person name="Tang X.F."/>
            <person name="Huang Y.H."/>
            <person name="Xu Z.Y."/>
            <person name="Chen M.L."/>
            <person name="Du X.Y."/>
            <person name="Qiu B.Y."/>
            <person name="Chen P.T."/>
            <person name="Zhang W."/>
            <person name="Slipinski A."/>
            <person name="Escalona H.E."/>
            <person name="Waterhouse R.M."/>
            <person name="Zwick A."/>
            <person name="Pang H."/>
        </authorList>
    </citation>
    <scope>NUCLEOTIDE SEQUENCE [LARGE SCALE GENOMIC DNA]</scope>
    <source>
        <strain evidence="2">SYSU2018</strain>
    </source>
</reference>
<evidence type="ECO:0000256" key="1">
    <source>
        <dbReference type="SAM" id="MobiDB-lite"/>
    </source>
</evidence>
<feature type="compositionally biased region" description="Polar residues" evidence="1">
    <location>
        <begin position="16"/>
        <end position="25"/>
    </location>
</feature>
<feature type="region of interest" description="Disordered" evidence="1">
    <location>
        <begin position="883"/>
        <end position="907"/>
    </location>
</feature>
<keyword evidence="3" id="KW-1185">Reference proteome</keyword>
<evidence type="ECO:0000313" key="3">
    <source>
        <dbReference type="Proteomes" id="UP001516400"/>
    </source>
</evidence>
<feature type="compositionally biased region" description="Basic and acidic residues" evidence="1">
    <location>
        <begin position="897"/>
        <end position="907"/>
    </location>
</feature>
<proteinExistence type="predicted"/>
<dbReference type="EMBL" id="JABFTP020000062">
    <property type="protein sequence ID" value="KAL3273326.1"/>
    <property type="molecule type" value="Genomic_DNA"/>
</dbReference>
<feature type="compositionally biased region" description="Polar residues" evidence="1">
    <location>
        <begin position="137"/>
        <end position="148"/>
    </location>
</feature>
<feature type="compositionally biased region" description="Basic and acidic residues" evidence="1">
    <location>
        <begin position="1281"/>
        <end position="1290"/>
    </location>
</feature>
<accession>A0ABD2N4U2</accession>
<feature type="compositionally biased region" description="Basic residues" evidence="1">
    <location>
        <begin position="887"/>
        <end position="896"/>
    </location>
</feature>
<feature type="region of interest" description="Disordered" evidence="1">
    <location>
        <begin position="237"/>
        <end position="257"/>
    </location>
</feature>
<organism evidence="2 3">
    <name type="scientific">Cryptolaemus montrouzieri</name>
    <dbReference type="NCBI Taxonomy" id="559131"/>
    <lineage>
        <taxon>Eukaryota</taxon>
        <taxon>Metazoa</taxon>
        <taxon>Ecdysozoa</taxon>
        <taxon>Arthropoda</taxon>
        <taxon>Hexapoda</taxon>
        <taxon>Insecta</taxon>
        <taxon>Pterygota</taxon>
        <taxon>Neoptera</taxon>
        <taxon>Endopterygota</taxon>
        <taxon>Coleoptera</taxon>
        <taxon>Polyphaga</taxon>
        <taxon>Cucujiformia</taxon>
        <taxon>Coccinelloidea</taxon>
        <taxon>Coccinellidae</taxon>
        <taxon>Scymninae</taxon>
        <taxon>Scymnini</taxon>
        <taxon>Cryptolaemus</taxon>
    </lineage>
</organism>